<name>A0A7W7RIQ0_9ACTN</name>
<gene>
    <name evidence="2" type="ORF">F4561_003093</name>
</gene>
<dbReference type="EMBL" id="JACHJT010000001">
    <property type="protein sequence ID" value="MBB4932273.1"/>
    <property type="molecule type" value="Genomic_DNA"/>
</dbReference>
<dbReference type="SUPFAM" id="SSF52540">
    <property type="entry name" value="P-loop containing nucleoside triphosphate hydrolases"/>
    <property type="match status" value="1"/>
</dbReference>
<dbReference type="RefSeq" id="WP_184579598.1">
    <property type="nucleotide sequence ID" value="NZ_JACHJT010000001.1"/>
</dbReference>
<keyword evidence="3" id="KW-1185">Reference proteome</keyword>
<dbReference type="Gene3D" id="3.40.50.300">
    <property type="entry name" value="P-loop containing nucleotide triphosphate hydrolases"/>
    <property type="match status" value="1"/>
</dbReference>
<reference evidence="2 3" key="1">
    <citation type="submission" date="2020-08" db="EMBL/GenBank/DDBJ databases">
        <title>Sequencing the genomes of 1000 actinobacteria strains.</title>
        <authorList>
            <person name="Klenk H.-P."/>
        </authorList>
    </citation>
    <scope>NUCLEOTIDE SEQUENCE [LARGE SCALE GENOMIC DNA]</scope>
    <source>
        <strain evidence="2 3">DSM 102030</strain>
    </source>
</reference>
<evidence type="ECO:0000313" key="2">
    <source>
        <dbReference type="EMBL" id="MBB4932273.1"/>
    </source>
</evidence>
<dbReference type="Proteomes" id="UP000523007">
    <property type="component" value="Unassembled WGS sequence"/>
</dbReference>
<evidence type="ECO:0000259" key="1">
    <source>
        <dbReference type="Pfam" id="PF22738"/>
    </source>
</evidence>
<comment type="caution">
    <text evidence="2">The sequence shown here is derived from an EMBL/GenBank/DDBJ whole genome shotgun (WGS) entry which is preliminary data.</text>
</comment>
<dbReference type="InterPro" id="IPR027417">
    <property type="entry name" value="P-loop_NTPase"/>
</dbReference>
<dbReference type="Pfam" id="PF22738">
    <property type="entry name" value="NNH7"/>
    <property type="match status" value="1"/>
</dbReference>
<proteinExistence type="predicted"/>
<dbReference type="AlphaFoldDB" id="A0A7W7RIQ0"/>
<evidence type="ECO:0000313" key="3">
    <source>
        <dbReference type="Proteomes" id="UP000523007"/>
    </source>
</evidence>
<protein>
    <recommendedName>
        <fullName evidence="1">NACHT N-terminal Helical domain-containing protein</fullName>
    </recommendedName>
</protein>
<sequence length="1121" mass="123901">MSPALRRSRPFTYRDATALLDGEQSAFVDKLNRVGGAVSGAAQVATLGALDLFALRDEVVRWGGQIVGSLGERLTGINRIGRTDRIAAAHAIIAITAFYEALDSSDAPLKLADLELSREEQAALATGGTLADSYGELVAFLADYRPPMPAPQRPYEDARREMREYYATAMSVLRRFVVGLRVWEELEQAQRDAFDGETQDLPERALHAYDDAFRWLAADVPEFALWAGQVDSQATRETVERVGGGVHDRLAEMETGLAGVTELLAGMSSGARADERRAQLAARYRQALDKPVVPVSGPVEGVRFPTLGSGYVNPCCRVAETDHQARPVEESWWASQTRLDDVQAFLVGHLTAQQAIRAPLMLLGQPGSGKSVLTRVLAARLPENDFLPVRVPLRAVPADCAIQEQIEHAVFEETGERVAWADLARAAGEAGALPVVLLDGFDELLQATQVNRSDYLARVAEFQERESDLGRSVAVLVTSRTAVADRARYPEEAVVARLEPFTEGQVRTWLEVWNDTNREEFQRRGITPLSAEDVLAHGELAEQPLLLLMLALYDAEANALRNSGSELNRAELYERILRDFARREVRKRQPDLPADSEDRAVQSEMEQLALAALAMFVRGQQSITETALDRDLEKLGSGPATTSAGDDFHRALTAAQLLVGRFFFVHESQALRDTQRERSFEFLHATFGEFLVAWRVVRELDRMARTREVLAGQGLAKPQDDHRFLFDMLSFAPITSREVVPEFAEQLLLGMGEKNREKCFALLTELLGSSLDQVPDRAGYSPVPERVTARLAAYSANLVLLAVFAAGGRQIAEDELLRYTGTWGDFVHLWRSQFTKMASRRMMEAIRVRHHAEMTTTFQREDGSPVSYRESGEFLNQFEVATGPGKAFEDFVVPASSVAESDFRDLSCLSHGSGLAFMMAFAPIYKHFGGATLLAQYGEEGIISPTHLLLDLALTRADSENAEHRADRYIWCFGKFLDLRVDLTALCTQLAKDAYILPPETVARVLGEILLVNFQRHGAIYRGFIEGVLGVLDALSERVGHEGASGLVARVLGVDAVVKVDLWRAAVEQGHPAASALQSELLEDSGTAKALAERDPDRFAEVRRLLEERGEHYPFADLEAE</sequence>
<accession>A0A7W7RIQ0</accession>
<feature type="domain" description="NACHT N-terminal Helical" evidence="1">
    <location>
        <begin position="9"/>
        <end position="230"/>
    </location>
</feature>
<dbReference type="InterPro" id="IPR054567">
    <property type="entry name" value="NNH7"/>
</dbReference>
<organism evidence="2 3">
    <name type="scientific">Lipingzhangella halophila</name>
    <dbReference type="NCBI Taxonomy" id="1783352"/>
    <lineage>
        <taxon>Bacteria</taxon>
        <taxon>Bacillati</taxon>
        <taxon>Actinomycetota</taxon>
        <taxon>Actinomycetes</taxon>
        <taxon>Streptosporangiales</taxon>
        <taxon>Nocardiopsidaceae</taxon>
        <taxon>Lipingzhangella</taxon>
    </lineage>
</organism>